<keyword evidence="2" id="KW-0812">Transmembrane</keyword>
<dbReference type="EMBL" id="KZ451988">
    <property type="protein sequence ID" value="PKA53918.1"/>
    <property type="molecule type" value="Genomic_DNA"/>
</dbReference>
<dbReference type="InterPro" id="IPR051091">
    <property type="entry name" value="O-Glucosyltr/Glycosyltrsf_90"/>
</dbReference>
<dbReference type="InterPro" id="IPR006598">
    <property type="entry name" value="CAP10"/>
</dbReference>
<feature type="transmembrane region" description="Helical" evidence="2">
    <location>
        <begin position="81"/>
        <end position="100"/>
    </location>
</feature>
<dbReference type="Pfam" id="PF05686">
    <property type="entry name" value="Glyco_transf_90"/>
    <property type="match status" value="1"/>
</dbReference>
<dbReference type="PANTHER" id="PTHR12203:SF99">
    <property type="entry name" value="OS04G0534100 PROTEIN"/>
    <property type="match status" value="1"/>
</dbReference>
<evidence type="ECO:0000259" key="3">
    <source>
        <dbReference type="Pfam" id="PF05686"/>
    </source>
</evidence>
<evidence type="ECO:0000256" key="1">
    <source>
        <dbReference type="SAM" id="MobiDB-lite"/>
    </source>
</evidence>
<dbReference type="AlphaFoldDB" id="A0A2I0AEE6"/>
<reference evidence="4 5" key="1">
    <citation type="journal article" date="2017" name="Nature">
        <title>The Apostasia genome and the evolution of orchids.</title>
        <authorList>
            <person name="Zhang G.Q."/>
            <person name="Liu K.W."/>
            <person name="Li Z."/>
            <person name="Lohaus R."/>
            <person name="Hsiao Y.Y."/>
            <person name="Niu S.C."/>
            <person name="Wang J.Y."/>
            <person name="Lin Y.C."/>
            <person name="Xu Q."/>
            <person name="Chen L.J."/>
            <person name="Yoshida K."/>
            <person name="Fujiwara S."/>
            <person name="Wang Z.W."/>
            <person name="Zhang Y.Q."/>
            <person name="Mitsuda N."/>
            <person name="Wang M."/>
            <person name="Liu G.H."/>
            <person name="Pecoraro L."/>
            <person name="Huang H.X."/>
            <person name="Xiao X.J."/>
            <person name="Lin M."/>
            <person name="Wu X.Y."/>
            <person name="Wu W.L."/>
            <person name="Chen Y.Y."/>
            <person name="Chang S.B."/>
            <person name="Sakamoto S."/>
            <person name="Ohme-Takagi M."/>
            <person name="Yagi M."/>
            <person name="Zeng S.J."/>
            <person name="Shen C.Y."/>
            <person name="Yeh C.M."/>
            <person name="Luo Y.B."/>
            <person name="Tsai W.C."/>
            <person name="Van de Peer Y."/>
            <person name="Liu Z.J."/>
        </authorList>
    </citation>
    <scope>NUCLEOTIDE SEQUENCE [LARGE SCALE GENOMIC DNA]</scope>
    <source>
        <strain evidence="5">cv. Shenzhen</strain>
        <tissue evidence="4">Stem</tissue>
    </source>
</reference>
<dbReference type="EC" id="2.4.1.-" evidence="4"/>
<keyword evidence="2" id="KW-1133">Transmembrane helix</keyword>
<evidence type="ECO:0000313" key="4">
    <source>
        <dbReference type="EMBL" id="PKA53918.1"/>
    </source>
</evidence>
<evidence type="ECO:0000313" key="5">
    <source>
        <dbReference type="Proteomes" id="UP000236161"/>
    </source>
</evidence>
<dbReference type="GO" id="GO:0016757">
    <property type="term" value="F:glycosyltransferase activity"/>
    <property type="evidence" value="ECO:0007669"/>
    <property type="project" value="UniProtKB-KW"/>
</dbReference>
<sequence>MIAFDRRQPPPSIINTIKAAQIYSELRRYSLSLKTDRSKLTAAAVAAEAAGWKIFRLMKPRGRSRSQTLAGAVAAANSRPVLVICAAVFLVGAAVSVPWINNSLRSSITGSGATAVVKEAHNAMASAKNTSSEQIRSDEPLPPPQPPPSFSCPAENETDEGIICRDKPPSPPSVNDLSPPPPPSCPQYFRWIHEDLRPWRSTGITREMVERGRRTANFRLVVLGGRAYLERYRRSFQSRDVFTLWGIVQLLRRYPGRIPDLDLMFDTVDWPVINAADYRGRDAAPPPPLFRYCGDDSTLDIVFPDWSFWGRKLI</sequence>
<dbReference type="Proteomes" id="UP000236161">
    <property type="component" value="Unassembled WGS sequence"/>
</dbReference>
<evidence type="ECO:0000256" key="2">
    <source>
        <dbReference type="SAM" id="Phobius"/>
    </source>
</evidence>
<organism evidence="4 5">
    <name type="scientific">Apostasia shenzhenica</name>
    <dbReference type="NCBI Taxonomy" id="1088818"/>
    <lineage>
        <taxon>Eukaryota</taxon>
        <taxon>Viridiplantae</taxon>
        <taxon>Streptophyta</taxon>
        <taxon>Embryophyta</taxon>
        <taxon>Tracheophyta</taxon>
        <taxon>Spermatophyta</taxon>
        <taxon>Magnoliopsida</taxon>
        <taxon>Liliopsida</taxon>
        <taxon>Asparagales</taxon>
        <taxon>Orchidaceae</taxon>
        <taxon>Apostasioideae</taxon>
        <taxon>Apostasia</taxon>
    </lineage>
</organism>
<name>A0A2I0AEE6_9ASPA</name>
<dbReference type="PANTHER" id="PTHR12203">
    <property type="entry name" value="KDEL LYS-ASP-GLU-LEU CONTAINING - RELATED"/>
    <property type="match status" value="1"/>
</dbReference>
<keyword evidence="4" id="KW-0328">Glycosyltransferase</keyword>
<protein>
    <submittedName>
        <fullName evidence="4">Protein glucosyltransferase</fullName>
        <ecNumber evidence="4">2.4.1.-</ecNumber>
    </submittedName>
</protein>
<keyword evidence="5" id="KW-1185">Reference proteome</keyword>
<accession>A0A2I0AEE6</accession>
<proteinExistence type="predicted"/>
<keyword evidence="4" id="KW-0808">Transferase</keyword>
<gene>
    <name evidence="4" type="ORF">AXF42_Ash011398</name>
</gene>
<feature type="compositionally biased region" description="Pro residues" evidence="1">
    <location>
        <begin position="140"/>
        <end position="150"/>
    </location>
</feature>
<feature type="domain" description="Glycosyl transferase CAP10" evidence="3">
    <location>
        <begin position="183"/>
        <end position="311"/>
    </location>
</feature>
<keyword evidence="2" id="KW-0472">Membrane</keyword>
<feature type="region of interest" description="Disordered" evidence="1">
    <location>
        <begin position="123"/>
        <end position="181"/>
    </location>
</feature>
<dbReference type="OrthoDB" id="202415at2759"/>